<name>A0A139QA07_STRMT</name>
<organism evidence="1 2">
    <name type="scientific">Streptococcus mitis</name>
    <dbReference type="NCBI Taxonomy" id="28037"/>
    <lineage>
        <taxon>Bacteria</taxon>
        <taxon>Bacillati</taxon>
        <taxon>Bacillota</taxon>
        <taxon>Bacilli</taxon>
        <taxon>Lactobacillales</taxon>
        <taxon>Streptococcaceae</taxon>
        <taxon>Streptococcus</taxon>
        <taxon>Streptococcus mitis group</taxon>
    </lineage>
</organism>
<sequence>MHQFGYEVEEEEKRYRVKIKGNIKENTLVYGEFFERYFFTKSFSLDNAIHSHTRKELEKAGFGWVFDCEGIEIEEVE</sequence>
<dbReference type="Pfam" id="PF07852">
    <property type="entry name" value="DUF1642"/>
    <property type="match status" value="1"/>
</dbReference>
<protein>
    <submittedName>
        <fullName evidence="1">Putative phage protein</fullName>
    </submittedName>
</protein>
<comment type="caution">
    <text evidence="1">The sequence shown here is derived from an EMBL/GenBank/DDBJ whole genome shotgun (WGS) entry which is preliminary data.</text>
</comment>
<proteinExistence type="predicted"/>
<gene>
    <name evidence="1" type="ORF">SMIDD28_00888</name>
</gene>
<dbReference type="AlphaFoldDB" id="A0A139QA07"/>
<accession>A0A139QA07</accession>
<dbReference type="PATRIC" id="fig|28037.234.peg.924"/>
<evidence type="ECO:0000313" key="1">
    <source>
        <dbReference type="EMBL" id="KXT99072.1"/>
    </source>
</evidence>
<dbReference type="InterPro" id="IPR012865">
    <property type="entry name" value="DUF1642"/>
</dbReference>
<evidence type="ECO:0000313" key="2">
    <source>
        <dbReference type="Proteomes" id="UP000070136"/>
    </source>
</evidence>
<dbReference type="EMBL" id="LQOA01000027">
    <property type="protein sequence ID" value="KXT99072.1"/>
    <property type="molecule type" value="Genomic_DNA"/>
</dbReference>
<dbReference type="Proteomes" id="UP000070136">
    <property type="component" value="Unassembled WGS sequence"/>
</dbReference>
<reference evidence="1 2" key="1">
    <citation type="submission" date="2016-01" db="EMBL/GenBank/DDBJ databases">
        <title>Highly variable Streptococcus oralis are common among viridans streptococci isolated from primates.</title>
        <authorList>
            <person name="Denapaite D."/>
            <person name="Rieger M."/>
            <person name="Koendgen S."/>
            <person name="Brueckner R."/>
            <person name="Ochigava I."/>
            <person name="Kappeler P."/>
            <person name="Maetz-Rensing K."/>
            <person name="Leendertz F."/>
            <person name="Hakenbeck R."/>
        </authorList>
    </citation>
    <scope>NUCLEOTIDE SEQUENCE [LARGE SCALE GENOMIC DNA]</scope>
    <source>
        <strain evidence="1 2">DD28</strain>
    </source>
</reference>